<dbReference type="SUPFAM" id="SSF69118">
    <property type="entry name" value="AhpD-like"/>
    <property type="match status" value="1"/>
</dbReference>
<protein>
    <submittedName>
        <fullName evidence="2">Peroxisomal protein 2</fullName>
    </submittedName>
</protein>
<dbReference type="Pfam" id="PF02627">
    <property type="entry name" value="CMD"/>
    <property type="match status" value="1"/>
</dbReference>
<dbReference type="EMBL" id="CAKXYY010000002">
    <property type="protein sequence ID" value="CAH2350911.1"/>
    <property type="molecule type" value="Genomic_DNA"/>
</dbReference>
<dbReference type="InterPro" id="IPR029032">
    <property type="entry name" value="AhpD-like"/>
</dbReference>
<reference evidence="2" key="1">
    <citation type="submission" date="2022-03" db="EMBL/GenBank/DDBJ databases">
        <authorList>
            <person name="Legras J.-L."/>
            <person name="Devillers H."/>
            <person name="Grondin C."/>
        </authorList>
    </citation>
    <scope>NUCLEOTIDE SEQUENCE</scope>
    <source>
        <strain evidence="2">CLIB 1423</strain>
    </source>
</reference>
<name>A0A9P0VW58_9ASCO</name>
<dbReference type="Gene3D" id="1.20.1290.10">
    <property type="entry name" value="AhpD-like"/>
    <property type="match status" value="1"/>
</dbReference>
<proteinExistence type="predicted"/>
<accession>A0A9P0VW58</accession>
<evidence type="ECO:0000259" key="1">
    <source>
        <dbReference type="Pfam" id="PF02627"/>
    </source>
</evidence>
<dbReference type="InterPro" id="IPR003779">
    <property type="entry name" value="CMD-like"/>
</dbReference>
<feature type="domain" description="Carboxymuconolactone decarboxylase-like" evidence="1">
    <location>
        <begin position="270"/>
        <end position="322"/>
    </location>
</feature>
<dbReference type="InterPro" id="IPR052999">
    <property type="entry name" value="PTS1_Protein"/>
</dbReference>
<dbReference type="AlphaFoldDB" id="A0A9P0VW58"/>
<dbReference type="PANTHER" id="PTHR28180">
    <property type="entry name" value="CONSERVED MITOCHONDRIAL PROTEIN-RELATED"/>
    <property type="match status" value="1"/>
</dbReference>
<dbReference type="OrthoDB" id="5537330at2759"/>
<dbReference type="PANTHER" id="PTHR28180:SF2">
    <property type="entry name" value="PEROXISOMAL PROTEIN 2"/>
    <property type="match status" value="1"/>
</dbReference>
<dbReference type="GO" id="GO:0051920">
    <property type="term" value="F:peroxiredoxin activity"/>
    <property type="evidence" value="ECO:0007669"/>
    <property type="project" value="InterPro"/>
</dbReference>
<gene>
    <name evidence="2" type="ORF">CLIB1423_02S07932</name>
</gene>
<keyword evidence="3" id="KW-1185">Reference proteome</keyword>
<evidence type="ECO:0000313" key="2">
    <source>
        <dbReference type="EMBL" id="CAH2350911.1"/>
    </source>
</evidence>
<sequence>MPVLNAERLVRLAYKYPQLHNSWYLVACACLSVVNQPQEIPKIFHFALRQQLLESCAAKDKILLTDQYLLQLAQDSVSSAEKYADLTAVGVNLPDILIPHTYYDKLPLGFKFSRAEDIHETQLSIAGKIREVILKSVALAGLPKAINALMILKNVTPTSLLPLNTPVRPAIVNPGLMSSNDLLGEDVEGTRFEDVTESLPTTDTIDGPIAPSSINAKQIQTDLTRGSDFWNTIYSTKVNMRIRKQMINAYPDLWYFAYHHAYSPLLSFTEVLSARETSMCIVASLIPQDVNPQLKGHLKGAINVGVTKEELEHLRLLVFDVCDWSGNVSWREGQDSVAKL</sequence>
<organism evidence="2 3">
    <name type="scientific">[Candida] railenensis</name>
    <dbReference type="NCBI Taxonomy" id="45579"/>
    <lineage>
        <taxon>Eukaryota</taxon>
        <taxon>Fungi</taxon>
        <taxon>Dikarya</taxon>
        <taxon>Ascomycota</taxon>
        <taxon>Saccharomycotina</taxon>
        <taxon>Pichiomycetes</taxon>
        <taxon>Debaryomycetaceae</taxon>
        <taxon>Kurtzmaniella</taxon>
    </lineage>
</organism>
<dbReference type="Proteomes" id="UP000837801">
    <property type="component" value="Unassembled WGS sequence"/>
</dbReference>
<evidence type="ECO:0000313" key="3">
    <source>
        <dbReference type="Proteomes" id="UP000837801"/>
    </source>
</evidence>
<comment type="caution">
    <text evidence="2">The sequence shown here is derived from an EMBL/GenBank/DDBJ whole genome shotgun (WGS) entry which is preliminary data.</text>
</comment>